<feature type="DNA-binding region" description="OmpR/PhoB-type" evidence="2">
    <location>
        <begin position="1"/>
        <end position="104"/>
    </location>
</feature>
<dbReference type="Pfam" id="PF00486">
    <property type="entry name" value="Trans_reg_C"/>
    <property type="match status" value="1"/>
</dbReference>
<keyword evidence="3" id="KW-1133">Transmembrane helix</keyword>
<gene>
    <name evidence="5" type="ORF">M8014_10405</name>
</gene>
<keyword evidence="6" id="KW-1185">Reference proteome</keyword>
<dbReference type="SMART" id="SM00862">
    <property type="entry name" value="Trans_reg_C"/>
    <property type="match status" value="1"/>
</dbReference>
<sequence length="172" mass="19222">MKYAINISMVYDFESGIIESNDTEEGSVRLSKQASRLLQVLIKNNNQILERNYLIAEVWEAQGCAGSSTSLSVAISEIRKAFRQLNGDPMLIQTLRKVGFVLVANVECLNAGKGVEESETSQPLQPVRLDVDDKSSVKRYLSLEWVRMGFLVAILIVCVIIDENAWFSLFSS</sequence>
<dbReference type="GO" id="GO:0000160">
    <property type="term" value="P:phosphorelay signal transduction system"/>
    <property type="evidence" value="ECO:0007669"/>
    <property type="project" value="InterPro"/>
</dbReference>
<dbReference type="PROSITE" id="PS51755">
    <property type="entry name" value="OMPR_PHOB"/>
    <property type="match status" value="1"/>
</dbReference>
<feature type="transmembrane region" description="Helical" evidence="3">
    <location>
        <begin position="145"/>
        <end position="167"/>
    </location>
</feature>
<evidence type="ECO:0000313" key="6">
    <source>
        <dbReference type="Proteomes" id="UP001063816"/>
    </source>
</evidence>
<evidence type="ECO:0000256" key="2">
    <source>
        <dbReference type="PROSITE-ProRule" id="PRU01091"/>
    </source>
</evidence>
<dbReference type="GO" id="GO:0006355">
    <property type="term" value="P:regulation of DNA-templated transcription"/>
    <property type="evidence" value="ECO:0007669"/>
    <property type="project" value="InterPro"/>
</dbReference>
<keyword evidence="1 2" id="KW-0238">DNA-binding</keyword>
<name>A0A9J6Q8M1_9ENTR</name>
<dbReference type="RefSeq" id="WP_271282399.1">
    <property type="nucleotide sequence ID" value="NZ_JAMGZK010000047.1"/>
</dbReference>
<feature type="domain" description="OmpR/PhoB-type" evidence="4">
    <location>
        <begin position="1"/>
        <end position="104"/>
    </location>
</feature>
<dbReference type="GO" id="GO:0003677">
    <property type="term" value="F:DNA binding"/>
    <property type="evidence" value="ECO:0007669"/>
    <property type="project" value="UniProtKB-UniRule"/>
</dbReference>
<dbReference type="CDD" id="cd00383">
    <property type="entry name" value="trans_reg_C"/>
    <property type="match status" value="1"/>
</dbReference>
<evidence type="ECO:0000256" key="3">
    <source>
        <dbReference type="SAM" id="Phobius"/>
    </source>
</evidence>
<dbReference type="InterPro" id="IPR016032">
    <property type="entry name" value="Sig_transdc_resp-reg_C-effctor"/>
</dbReference>
<dbReference type="EMBL" id="JAMGZK010000047">
    <property type="protein sequence ID" value="MCU6664749.1"/>
    <property type="molecule type" value="Genomic_DNA"/>
</dbReference>
<comment type="caution">
    <text evidence="5">The sequence shown here is derived from an EMBL/GenBank/DDBJ whole genome shotgun (WGS) entry which is preliminary data.</text>
</comment>
<keyword evidence="3" id="KW-0472">Membrane</keyword>
<accession>A0A9J6Q8M1</accession>
<evidence type="ECO:0000259" key="4">
    <source>
        <dbReference type="PROSITE" id="PS51755"/>
    </source>
</evidence>
<protein>
    <submittedName>
        <fullName evidence="5">Winged helix-turn-helix domain-containing protein</fullName>
    </submittedName>
</protein>
<reference evidence="5" key="1">
    <citation type="submission" date="2022-05" db="EMBL/GenBank/DDBJ databases">
        <title>Description of a novel species of Leclercia; Leclercia tamurae and the Proposal for a Novel Genus Silvania gen. nov. Containing Two Novel Species Silvania hatchlandensis sp. nov. and Silvania confinis sp. nov. Isolated from the Rhizosphere of Oak.</title>
        <authorList>
            <person name="Maddock D.W."/>
            <person name="Brady C.L."/>
            <person name="Denman S."/>
            <person name="Arnold D."/>
        </authorList>
    </citation>
    <scope>NUCLEOTIDE SEQUENCE</scope>
    <source>
        <strain evidence="5">H19S6</strain>
    </source>
</reference>
<dbReference type="InterPro" id="IPR036388">
    <property type="entry name" value="WH-like_DNA-bd_sf"/>
</dbReference>
<dbReference type="Proteomes" id="UP001063816">
    <property type="component" value="Unassembled WGS sequence"/>
</dbReference>
<dbReference type="SUPFAM" id="SSF46894">
    <property type="entry name" value="C-terminal effector domain of the bipartite response regulators"/>
    <property type="match status" value="1"/>
</dbReference>
<keyword evidence="3" id="KW-0812">Transmembrane</keyword>
<dbReference type="Gene3D" id="1.10.10.10">
    <property type="entry name" value="Winged helix-like DNA-binding domain superfamily/Winged helix DNA-binding domain"/>
    <property type="match status" value="1"/>
</dbReference>
<dbReference type="InterPro" id="IPR001867">
    <property type="entry name" value="OmpR/PhoB-type_DNA-bd"/>
</dbReference>
<evidence type="ECO:0000313" key="5">
    <source>
        <dbReference type="EMBL" id="MCU6664749.1"/>
    </source>
</evidence>
<dbReference type="AlphaFoldDB" id="A0A9J6Q8M1"/>
<evidence type="ECO:0000256" key="1">
    <source>
        <dbReference type="ARBA" id="ARBA00023125"/>
    </source>
</evidence>
<organism evidence="5 6">
    <name type="scientific">Silvania hatchlandensis</name>
    <dbReference type="NCBI Taxonomy" id="2926469"/>
    <lineage>
        <taxon>Bacteria</taxon>
        <taxon>Pseudomonadati</taxon>
        <taxon>Pseudomonadota</taxon>
        <taxon>Gammaproteobacteria</taxon>
        <taxon>Enterobacterales</taxon>
        <taxon>Enterobacteriaceae</taxon>
        <taxon>Silvania</taxon>
    </lineage>
</organism>
<proteinExistence type="predicted"/>